<proteinExistence type="predicted"/>
<dbReference type="Proteomes" id="UP000596004">
    <property type="component" value="Chromosome"/>
</dbReference>
<protein>
    <submittedName>
        <fullName evidence="1">Uncharacterized protein</fullName>
    </submittedName>
</protein>
<dbReference type="AlphaFoldDB" id="A0A7T9DJB4"/>
<reference evidence="1" key="1">
    <citation type="submission" date="2020-11" db="EMBL/GenBank/DDBJ databases">
        <title>Connecting structure to function with the recovery of over 1000 high-quality activated sludge metagenome-assembled genomes encoding full-length rRNA genes using long-read sequencing.</title>
        <authorList>
            <person name="Singleton C.M."/>
            <person name="Petriglieri F."/>
            <person name="Kristensen J.M."/>
            <person name="Kirkegaard R.H."/>
            <person name="Michaelsen T.Y."/>
            <person name="Andersen M.H."/>
            <person name="Karst S.M."/>
            <person name="Dueholm M.S."/>
            <person name="Nielsen P.H."/>
            <person name="Albertsen M."/>
        </authorList>
    </citation>
    <scope>NUCLEOTIDE SEQUENCE</scope>
    <source>
        <strain evidence="1">Fred_18-Q3-R57-64_BAT3C.431</strain>
    </source>
</reference>
<dbReference type="EMBL" id="CP064981">
    <property type="protein sequence ID" value="QQR92395.1"/>
    <property type="molecule type" value="Genomic_DNA"/>
</dbReference>
<accession>A0A7T9DJB4</accession>
<sequence>MAVKRWKSARQVTGIAVHRSHFEAPKMDAAWPKSGNVGHVLVGRMRMRNGNNGKSSRHWVAIKMFKHPIPDSYAARYQRTIERLRKAGVNIPKMGMMKFARAEGLRQEWHQVMQLFGNLRHGKLSTTRVHASEAQRELAAVEAAKILNAGFAPPLDALTFFEHPRSGVVVVDIDSLIRSGAEESIGSLVKFSKKDKAANLVYVLRDLSKSRNQFYRLFDLAIQTVNPAWRPLVESFKEVFARTIPDK</sequence>
<name>A0A7T9DJB4_9ARCH</name>
<gene>
    <name evidence="1" type="ORF">IPJ89_04540</name>
</gene>
<organism evidence="1">
    <name type="scientific">Candidatus Iainarchaeum sp</name>
    <dbReference type="NCBI Taxonomy" id="3101447"/>
    <lineage>
        <taxon>Archaea</taxon>
        <taxon>Candidatus Iainarchaeota</taxon>
        <taxon>Candidatus Iainarchaeia</taxon>
        <taxon>Candidatus Iainarchaeales</taxon>
        <taxon>Candidatus Iainarchaeaceae</taxon>
        <taxon>Candidatus Iainarchaeum</taxon>
    </lineage>
</organism>
<evidence type="ECO:0000313" key="1">
    <source>
        <dbReference type="EMBL" id="QQR92395.1"/>
    </source>
</evidence>